<accession>A0A9J5W6C5</accession>
<dbReference type="EMBL" id="JACXVP010000012">
    <property type="protein sequence ID" value="KAG5571157.1"/>
    <property type="molecule type" value="Genomic_DNA"/>
</dbReference>
<protein>
    <submittedName>
        <fullName evidence="1">Uncharacterized protein</fullName>
    </submittedName>
</protein>
<dbReference type="OrthoDB" id="1212413at2759"/>
<proteinExistence type="predicted"/>
<sequence length="71" mass="8555">MQKFISLTDNVLPLLSFSTIKKFSLNFVLRYDDRVSYFPVIEKWLEFTVNNKVEDLHLIIRYRTVYPTSHN</sequence>
<evidence type="ECO:0000313" key="2">
    <source>
        <dbReference type="Proteomes" id="UP000824120"/>
    </source>
</evidence>
<name>A0A9J5W6C5_SOLCO</name>
<dbReference type="AlphaFoldDB" id="A0A9J5W6C5"/>
<dbReference type="Proteomes" id="UP000824120">
    <property type="component" value="Chromosome 12"/>
</dbReference>
<reference evidence="1 2" key="1">
    <citation type="submission" date="2020-09" db="EMBL/GenBank/DDBJ databases">
        <title>De no assembly of potato wild relative species, Solanum commersonii.</title>
        <authorList>
            <person name="Cho K."/>
        </authorList>
    </citation>
    <scope>NUCLEOTIDE SEQUENCE [LARGE SCALE GENOMIC DNA]</scope>
    <source>
        <strain evidence="1">LZ3.2</strain>
        <tissue evidence="1">Leaf</tissue>
    </source>
</reference>
<keyword evidence="2" id="KW-1185">Reference proteome</keyword>
<comment type="caution">
    <text evidence="1">The sequence shown here is derived from an EMBL/GenBank/DDBJ whole genome shotgun (WGS) entry which is preliminary data.</text>
</comment>
<gene>
    <name evidence="1" type="ORF">H5410_060923</name>
</gene>
<evidence type="ECO:0000313" key="1">
    <source>
        <dbReference type="EMBL" id="KAG5571157.1"/>
    </source>
</evidence>
<organism evidence="1 2">
    <name type="scientific">Solanum commersonii</name>
    <name type="common">Commerson's wild potato</name>
    <name type="synonym">Commerson's nightshade</name>
    <dbReference type="NCBI Taxonomy" id="4109"/>
    <lineage>
        <taxon>Eukaryota</taxon>
        <taxon>Viridiplantae</taxon>
        <taxon>Streptophyta</taxon>
        <taxon>Embryophyta</taxon>
        <taxon>Tracheophyta</taxon>
        <taxon>Spermatophyta</taxon>
        <taxon>Magnoliopsida</taxon>
        <taxon>eudicotyledons</taxon>
        <taxon>Gunneridae</taxon>
        <taxon>Pentapetalae</taxon>
        <taxon>asterids</taxon>
        <taxon>lamiids</taxon>
        <taxon>Solanales</taxon>
        <taxon>Solanaceae</taxon>
        <taxon>Solanoideae</taxon>
        <taxon>Solaneae</taxon>
        <taxon>Solanum</taxon>
    </lineage>
</organism>